<proteinExistence type="predicted"/>
<feature type="chain" id="PRO_5008720370" evidence="4">
    <location>
        <begin position="34"/>
        <end position="295"/>
    </location>
</feature>
<evidence type="ECO:0000259" key="6">
    <source>
        <dbReference type="Pfam" id="PF17210"/>
    </source>
</evidence>
<dbReference type="InterPro" id="IPR006311">
    <property type="entry name" value="TAT_signal"/>
</dbReference>
<gene>
    <name evidence="7" type="ORF">GA0070609_6132</name>
</gene>
<dbReference type="InterPro" id="IPR013783">
    <property type="entry name" value="Ig-like_fold"/>
</dbReference>
<sequence>MRSRSIRRTLASSLAALALAGAAATLLPADAVAAGRTQPDLFVELMMTDVLNPAEGETFRAHVDAYNGGTGESGPVSLTVSVPAGLRTTDLTPTDGEWTCAVAGATSYTCAHPAVAPGWAPRLWLPFVVAGAEPGSRPAITATIAPQRKEISTENNTASVTVAISGSCVVRGVVWHDLDRDGQRDEGEPGIAPGPDGVLSVRVGARQGQAIGGGSATVNPDGTWSLTTRTELLYQVWLEAASSYDRTAANVGDDATDSDLVSTYQWDPILLTASGEFEAVHGGEYVVDAGLVTRS</sequence>
<name>A0A1C5KAT2_9ACTN</name>
<feature type="domain" description="SD-repeat containing protein B" evidence="6">
    <location>
        <begin position="173"/>
        <end position="264"/>
    </location>
</feature>
<evidence type="ECO:0000256" key="4">
    <source>
        <dbReference type="SAM" id="SignalP"/>
    </source>
</evidence>
<dbReference type="AlphaFoldDB" id="A0A1C5KAT2"/>
<dbReference type="EMBL" id="LT607750">
    <property type="protein sequence ID" value="SCG79903.1"/>
    <property type="molecule type" value="Genomic_DNA"/>
</dbReference>
<organism evidence="7 8">
    <name type="scientific">Micromonospora echinaurantiaca</name>
    <dbReference type="NCBI Taxonomy" id="47857"/>
    <lineage>
        <taxon>Bacteria</taxon>
        <taxon>Bacillati</taxon>
        <taxon>Actinomycetota</taxon>
        <taxon>Actinomycetes</taxon>
        <taxon>Micromonosporales</taxon>
        <taxon>Micromonosporaceae</taxon>
        <taxon>Micromonospora</taxon>
    </lineage>
</organism>
<dbReference type="PROSITE" id="PS51318">
    <property type="entry name" value="TAT"/>
    <property type="match status" value="1"/>
</dbReference>
<keyword evidence="2" id="KW-0964">Secreted</keyword>
<feature type="signal peptide" evidence="4">
    <location>
        <begin position="1"/>
        <end position="33"/>
    </location>
</feature>
<feature type="domain" description="DUF11" evidence="5">
    <location>
        <begin position="49"/>
        <end position="162"/>
    </location>
</feature>
<dbReference type="Proteomes" id="UP000198217">
    <property type="component" value="Chromosome I"/>
</dbReference>
<evidence type="ECO:0000256" key="1">
    <source>
        <dbReference type="ARBA" id="ARBA00004613"/>
    </source>
</evidence>
<evidence type="ECO:0000313" key="7">
    <source>
        <dbReference type="EMBL" id="SCG79903.1"/>
    </source>
</evidence>
<keyword evidence="3 4" id="KW-0732">Signal</keyword>
<evidence type="ECO:0000259" key="5">
    <source>
        <dbReference type="Pfam" id="PF01345"/>
    </source>
</evidence>
<dbReference type="InterPro" id="IPR001434">
    <property type="entry name" value="OmcB-like_DUF11"/>
</dbReference>
<comment type="subcellular location">
    <subcellularLocation>
        <location evidence="1">Secreted</location>
    </subcellularLocation>
</comment>
<evidence type="ECO:0000313" key="8">
    <source>
        <dbReference type="Proteomes" id="UP000198217"/>
    </source>
</evidence>
<dbReference type="Pfam" id="PF17210">
    <property type="entry name" value="SdrD_B"/>
    <property type="match status" value="1"/>
</dbReference>
<dbReference type="Pfam" id="PF01345">
    <property type="entry name" value="DUF11"/>
    <property type="match status" value="1"/>
</dbReference>
<dbReference type="InterPro" id="IPR033764">
    <property type="entry name" value="Sdr_B"/>
</dbReference>
<evidence type="ECO:0000256" key="2">
    <source>
        <dbReference type="ARBA" id="ARBA00022525"/>
    </source>
</evidence>
<keyword evidence="8" id="KW-1185">Reference proteome</keyword>
<dbReference type="GO" id="GO:0005576">
    <property type="term" value="C:extracellular region"/>
    <property type="evidence" value="ECO:0007669"/>
    <property type="project" value="UniProtKB-SubCell"/>
</dbReference>
<dbReference type="GO" id="GO:0005975">
    <property type="term" value="P:carbohydrate metabolic process"/>
    <property type="evidence" value="ECO:0007669"/>
    <property type="project" value="UniProtKB-ARBA"/>
</dbReference>
<dbReference type="RefSeq" id="WP_088996930.1">
    <property type="nucleotide sequence ID" value="NZ_LT607750.1"/>
</dbReference>
<dbReference type="Gene3D" id="2.60.40.10">
    <property type="entry name" value="Immunoglobulins"/>
    <property type="match status" value="2"/>
</dbReference>
<evidence type="ECO:0000256" key="3">
    <source>
        <dbReference type="ARBA" id="ARBA00022729"/>
    </source>
</evidence>
<reference evidence="7 8" key="1">
    <citation type="submission" date="2016-06" db="EMBL/GenBank/DDBJ databases">
        <authorList>
            <person name="Kjaerup R.B."/>
            <person name="Dalgaard T.S."/>
            <person name="Juul-Madsen H.R."/>
        </authorList>
    </citation>
    <scope>NUCLEOTIDE SEQUENCE [LARGE SCALE GENOMIC DNA]</scope>
    <source>
        <strain evidence="7 8">DSM 43904</strain>
    </source>
</reference>
<accession>A0A1C5KAT2</accession>
<protein>
    <submittedName>
        <fullName evidence="7">Uncharacterized protein</fullName>
    </submittedName>
</protein>